<dbReference type="PANTHER" id="PTHR44757:SF2">
    <property type="entry name" value="BIOFILM ARCHITECTURE MAINTENANCE PROTEIN MBAA"/>
    <property type="match status" value="1"/>
</dbReference>
<dbReference type="InterPro" id="IPR000014">
    <property type="entry name" value="PAS"/>
</dbReference>
<gene>
    <name evidence="4" type="ORF">FOY51_17180</name>
</gene>
<dbReference type="Gene3D" id="3.30.70.270">
    <property type="match status" value="1"/>
</dbReference>
<dbReference type="InterPro" id="IPR035965">
    <property type="entry name" value="PAS-like_dom_sf"/>
</dbReference>
<dbReference type="Gene3D" id="3.30.450.20">
    <property type="entry name" value="PAS domain"/>
    <property type="match status" value="1"/>
</dbReference>
<dbReference type="InterPro" id="IPR029787">
    <property type="entry name" value="Nucleotide_cyclase"/>
</dbReference>
<dbReference type="CDD" id="cd00130">
    <property type="entry name" value="PAS"/>
    <property type="match status" value="1"/>
</dbReference>
<dbReference type="NCBIfam" id="TIGR00229">
    <property type="entry name" value="sensory_box"/>
    <property type="match status" value="1"/>
</dbReference>
<evidence type="ECO:0000313" key="4">
    <source>
        <dbReference type="EMBL" id="KAA0021627.1"/>
    </source>
</evidence>
<dbReference type="Gene3D" id="3.20.20.450">
    <property type="entry name" value="EAL domain"/>
    <property type="match status" value="1"/>
</dbReference>
<dbReference type="CDD" id="cd01948">
    <property type="entry name" value="EAL"/>
    <property type="match status" value="1"/>
</dbReference>
<feature type="domain" description="PAC" evidence="1">
    <location>
        <begin position="212"/>
        <end position="263"/>
    </location>
</feature>
<evidence type="ECO:0000313" key="5">
    <source>
        <dbReference type="Proteomes" id="UP000322244"/>
    </source>
</evidence>
<protein>
    <submittedName>
        <fullName evidence="4">EAL domain-containing protein</fullName>
    </submittedName>
</protein>
<dbReference type="SMART" id="SM00086">
    <property type="entry name" value="PAC"/>
    <property type="match status" value="1"/>
</dbReference>
<dbReference type="InterPro" id="IPR043128">
    <property type="entry name" value="Rev_trsase/Diguanyl_cyclase"/>
</dbReference>
<dbReference type="Proteomes" id="UP000322244">
    <property type="component" value="Unassembled WGS sequence"/>
</dbReference>
<proteinExistence type="predicted"/>
<dbReference type="SUPFAM" id="SSF55073">
    <property type="entry name" value="Nucleotide cyclase"/>
    <property type="match status" value="1"/>
</dbReference>
<dbReference type="InterPro" id="IPR000700">
    <property type="entry name" value="PAS-assoc_C"/>
</dbReference>
<dbReference type="Pfam" id="PF00563">
    <property type="entry name" value="EAL"/>
    <property type="match status" value="1"/>
</dbReference>
<feature type="domain" description="EAL" evidence="2">
    <location>
        <begin position="437"/>
        <end position="693"/>
    </location>
</feature>
<dbReference type="InterPro" id="IPR000160">
    <property type="entry name" value="GGDEF_dom"/>
</dbReference>
<dbReference type="NCBIfam" id="TIGR00254">
    <property type="entry name" value="GGDEF"/>
    <property type="match status" value="1"/>
</dbReference>
<dbReference type="EMBL" id="VLNY01000008">
    <property type="protein sequence ID" value="KAA0021627.1"/>
    <property type="molecule type" value="Genomic_DNA"/>
</dbReference>
<dbReference type="InterPro" id="IPR001610">
    <property type="entry name" value="PAC"/>
</dbReference>
<dbReference type="PROSITE" id="PS50887">
    <property type="entry name" value="GGDEF"/>
    <property type="match status" value="1"/>
</dbReference>
<dbReference type="SMART" id="SM00052">
    <property type="entry name" value="EAL"/>
    <property type="match status" value="1"/>
</dbReference>
<dbReference type="CDD" id="cd01949">
    <property type="entry name" value="GGDEF"/>
    <property type="match status" value="1"/>
</dbReference>
<sequence>MSSGIHTVDTERFVGEWATAIEGHQVPIHGSELARYLDAATTRLASELHAEEPDSAVAQGIGAELVADGFTSPRVLGTSVELFTSRFDELSGCRALECRPIEERRAHLARLVGALTVGYCAALRDLLVEVERGVHQALDASEVRAQKIFDESPTGISITTIGGQIVDTNVALQKMFQGVTAKPDVRDFSTPDDPPGVWTRHDEVISGRRSHARGEWRVTRDDGTELWTDVTVSLIRNGDVDPLVLYLVNDITDQHRWQQALLLQANFDQLTELPNRAQFLRKLTGFLAHAGRADRVGLCYFDLDGFKEINDSFGHPVGDRVLVEIADRVRAAMKSEGHCAARLGGDEFAILVENPADAHVVSAIAERILKAVSAPFRIGEHRLRLSSSIGVVERSALGTTADELLTDADTTLYWAKEQGKGCWVLFDASMRAERTRNATLARDLRVAIVDKGALVLHYQPEFDLRTGRILGVEALIRWAHPQLGLLQPGEFLTASDTANLAPALDRWVLATAFRQIAAWQADFDAPDLVVRVNVSAAHLITVDFVDTVIAAIAEAGARPDSVCLEVPEHSILGDDARSTANLYALRDNGIQVAIDDFGTGYSSLARLKALPVNALKIDRGFVHDLGASQNDLAIVTSIIGLANSFDLEVIAEGVETAVAAATLTDLGCHRAQGFLFSKPIPADQMGELLRAERAKDKCGGAD</sequence>
<evidence type="ECO:0000259" key="2">
    <source>
        <dbReference type="PROSITE" id="PS50883"/>
    </source>
</evidence>
<dbReference type="OrthoDB" id="23692at2"/>
<accession>A0A5A7S9W6</accession>
<keyword evidence="5" id="KW-1185">Reference proteome</keyword>
<dbReference type="PROSITE" id="PS50883">
    <property type="entry name" value="EAL"/>
    <property type="match status" value="1"/>
</dbReference>
<dbReference type="RefSeq" id="WP_149431494.1">
    <property type="nucleotide sequence ID" value="NZ_VLNY01000008.1"/>
</dbReference>
<feature type="domain" description="GGDEF" evidence="3">
    <location>
        <begin position="294"/>
        <end position="428"/>
    </location>
</feature>
<evidence type="ECO:0000259" key="1">
    <source>
        <dbReference type="PROSITE" id="PS50113"/>
    </source>
</evidence>
<evidence type="ECO:0000259" key="3">
    <source>
        <dbReference type="PROSITE" id="PS50887"/>
    </source>
</evidence>
<organism evidence="4 5">
    <name type="scientific">Antrihabitans cavernicola</name>
    <dbReference type="NCBI Taxonomy" id="2495913"/>
    <lineage>
        <taxon>Bacteria</taxon>
        <taxon>Bacillati</taxon>
        <taxon>Actinomycetota</taxon>
        <taxon>Actinomycetes</taxon>
        <taxon>Mycobacteriales</taxon>
        <taxon>Nocardiaceae</taxon>
        <taxon>Antrihabitans</taxon>
    </lineage>
</organism>
<dbReference type="AlphaFoldDB" id="A0A5A7S9W6"/>
<comment type="caution">
    <text evidence="4">The sequence shown here is derived from an EMBL/GenBank/DDBJ whole genome shotgun (WGS) entry which is preliminary data.</text>
</comment>
<dbReference type="InterPro" id="IPR001633">
    <property type="entry name" value="EAL_dom"/>
</dbReference>
<dbReference type="PANTHER" id="PTHR44757">
    <property type="entry name" value="DIGUANYLATE CYCLASE DGCP"/>
    <property type="match status" value="1"/>
</dbReference>
<dbReference type="SUPFAM" id="SSF141868">
    <property type="entry name" value="EAL domain-like"/>
    <property type="match status" value="1"/>
</dbReference>
<dbReference type="InterPro" id="IPR052155">
    <property type="entry name" value="Biofilm_reg_signaling"/>
</dbReference>
<dbReference type="PROSITE" id="PS50113">
    <property type="entry name" value="PAC"/>
    <property type="match status" value="1"/>
</dbReference>
<dbReference type="InterPro" id="IPR035919">
    <property type="entry name" value="EAL_sf"/>
</dbReference>
<name>A0A5A7S9W6_9NOCA</name>
<dbReference type="SUPFAM" id="SSF55785">
    <property type="entry name" value="PYP-like sensor domain (PAS domain)"/>
    <property type="match status" value="1"/>
</dbReference>
<dbReference type="SMART" id="SM00267">
    <property type="entry name" value="GGDEF"/>
    <property type="match status" value="1"/>
</dbReference>
<reference evidence="4 5" key="1">
    <citation type="submission" date="2019-07" db="EMBL/GenBank/DDBJ databases">
        <title>Rhodococcus cavernicolus sp. nov., isolated from a cave.</title>
        <authorList>
            <person name="Lee S.D."/>
        </authorList>
    </citation>
    <scope>NUCLEOTIDE SEQUENCE [LARGE SCALE GENOMIC DNA]</scope>
    <source>
        <strain evidence="4 5">C1-24</strain>
    </source>
</reference>
<dbReference type="Pfam" id="PF00990">
    <property type="entry name" value="GGDEF"/>
    <property type="match status" value="1"/>
</dbReference>